<dbReference type="EMBL" id="CH933806">
    <property type="protein sequence ID" value="KRG00602.1"/>
    <property type="molecule type" value="Genomic_DNA"/>
</dbReference>
<keyword evidence="11" id="KW-1185">Reference proteome</keyword>
<comment type="subcellular location">
    <subcellularLocation>
        <location evidence="1">Cell projection</location>
        <location evidence="1">Cilium</location>
        <location evidence="1">Flagellum</location>
    </subcellularLocation>
    <subcellularLocation>
        <location evidence="2">Cytoplasm</location>
        <location evidence="2">Cytoskeleton</location>
        <location evidence="2">Cilium axoneme</location>
    </subcellularLocation>
</comment>
<dbReference type="GO" id="GO:0005930">
    <property type="term" value="C:axoneme"/>
    <property type="evidence" value="ECO:0007669"/>
    <property type="project" value="UniProtKB-SubCell"/>
</dbReference>
<dbReference type="InterPro" id="IPR056291">
    <property type="entry name" value="MORN_DRC7"/>
</dbReference>
<dbReference type="PANTHER" id="PTHR35249:SF2">
    <property type="entry name" value="DYNEIN REGULATORY COMPLEX SUBUNIT 7"/>
    <property type="match status" value="1"/>
</dbReference>
<dbReference type="SUPFAM" id="SSF54001">
    <property type="entry name" value="Cysteine proteinases"/>
    <property type="match status" value="1"/>
</dbReference>
<dbReference type="FunFam" id="3.10.620.30:FF:000012">
    <property type="entry name" value="Coiled-coil domain-containing protein lobo"/>
    <property type="match status" value="1"/>
</dbReference>
<dbReference type="Pfam" id="PF24667">
    <property type="entry name" value="MORN_DRC7"/>
    <property type="match status" value="1"/>
</dbReference>
<dbReference type="Pfam" id="PF01841">
    <property type="entry name" value="Transglut_core"/>
    <property type="match status" value="1"/>
</dbReference>
<evidence type="ECO:0000256" key="3">
    <source>
        <dbReference type="ARBA" id="ARBA00010738"/>
    </source>
</evidence>
<dbReference type="OrthoDB" id="10262874at2759"/>
<comment type="similarity">
    <text evidence="3">Belongs to the DRC7 family.</text>
</comment>
<dbReference type="InterPro" id="IPR033551">
    <property type="entry name" value="DRC7/lobo"/>
</dbReference>
<keyword evidence="5" id="KW-0175">Coiled coil</keyword>
<evidence type="ECO:0000256" key="6">
    <source>
        <dbReference type="ARBA" id="ARBA00023069"/>
    </source>
</evidence>
<evidence type="ECO:0000256" key="7">
    <source>
        <dbReference type="ARBA" id="ARBA00023273"/>
    </source>
</evidence>
<organism evidence="10 11">
    <name type="scientific">Drosophila mojavensis</name>
    <name type="common">Fruit fly</name>
    <dbReference type="NCBI Taxonomy" id="7230"/>
    <lineage>
        <taxon>Eukaryota</taxon>
        <taxon>Metazoa</taxon>
        <taxon>Ecdysozoa</taxon>
        <taxon>Arthropoda</taxon>
        <taxon>Hexapoda</taxon>
        <taxon>Insecta</taxon>
        <taxon>Pterygota</taxon>
        <taxon>Neoptera</taxon>
        <taxon>Endopterygota</taxon>
        <taxon>Diptera</taxon>
        <taxon>Brachycera</taxon>
        <taxon>Muscomorpha</taxon>
        <taxon>Ephydroidea</taxon>
        <taxon>Drosophilidae</taxon>
        <taxon>Drosophila</taxon>
    </lineage>
</organism>
<evidence type="ECO:0000259" key="8">
    <source>
        <dbReference type="Pfam" id="PF01841"/>
    </source>
</evidence>
<sequence length="675" mass="78944">MPKPVTSKYQKFSSVIDTNKHAAKLKEIEERHAEELDMFFGYEEEGEEECSEFENVESEFSLSEGDPALQIGRIDLSFPETREEFQDSPQCYPPSYYTLSPKERLLLLYAENFRKQFVLNYPRRRALVLALPNECKVQKFVCTTIRPTAFAYPELISSVEEISKFVADFVQYEPMDDETNLPTRLISPDTLLRKRRGNSYEMATLLASMLIGAGHPAMVVSGVARQETVHNDQRNVPYPYPIVTEDDVEQEEAKEEKPAKYKLRALPDLESHLEEEMAEIHRRRAEEHSRIENELLRKQMAELELLAVDRYHYRRSHAWVAVINNAPWSIKPKITYTDVNGDVVEAPPTAIFIEPSTGFMCESGCKQYILIDSVWNQYNYYVNKQTYQRVSELRWDLREIADWGHMLPGEPPEMRTYKVSSDENIADGDTDINEEKHLDAICSWVNRLHIGYADYEHRFPKSEKKVQYYGAIHERFSPYSQRDGKVMQLTLFNDKMCTDPKVRYEYYKNRFDLMEQLVYTYENDHYEERFAKGRTDSLKSIEYFSDSSLPRKLKFISSSRLDTLETIDLTPGLIILNYTGQGDRCCYREYLYKPNGVVLKKVVEKFHRAEKDDIVANDIASRTFLFQQNKIIIKFHYTFGALTATTVEFTKPPKPDYGTELVYDEKLTKIYRSDE</sequence>
<protein>
    <submittedName>
        <fullName evidence="10">Uncharacterized protein, isoform B</fullName>
    </submittedName>
</protein>
<evidence type="ECO:0000256" key="2">
    <source>
        <dbReference type="ARBA" id="ARBA00004430"/>
    </source>
</evidence>
<evidence type="ECO:0000256" key="1">
    <source>
        <dbReference type="ARBA" id="ARBA00004230"/>
    </source>
</evidence>
<dbReference type="Proteomes" id="UP000009192">
    <property type="component" value="Unassembled WGS sequence"/>
</dbReference>
<dbReference type="Gene3D" id="3.10.620.30">
    <property type="match status" value="1"/>
</dbReference>
<feature type="domain" description="Transglutaminase-like" evidence="8">
    <location>
        <begin position="157"/>
        <end position="228"/>
    </location>
</feature>
<keyword evidence="4" id="KW-0282">Flagellum</keyword>
<proteinExistence type="inferred from homology"/>
<evidence type="ECO:0000256" key="4">
    <source>
        <dbReference type="ARBA" id="ARBA00022846"/>
    </source>
</evidence>
<gene>
    <name evidence="10" type="primary">Dmoj\GI23869</name>
    <name evidence="10" type="ORF">Dmoj_GI23869</name>
</gene>
<dbReference type="GO" id="GO:0031514">
    <property type="term" value="C:motile cilium"/>
    <property type="evidence" value="ECO:0007669"/>
    <property type="project" value="UniProtKB-SubCell"/>
</dbReference>
<name>A0A0Q9X3X0_DROMO</name>
<dbReference type="InterPro" id="IPR038765">
    <property type="entry name" value="Papain-like_cys_pep_sf"/>
</dbReference>
<evidence type="ECO:0000313" key="11">
    <source>
        <dbReference type="Proteomes" id="UP000009192"/>
    </source>
</evidence>
<dbReference type="GO" id="GO:0030317">
    <property type="term" value="P:flagellated sperm motility"/>
    <property type="evidence" value="ECO:0007669"/>
    <property type="project" value="TreeGrafter"/>
</dbReference>
<dbReference type="InterPro" id="IPR002931">
    <property type="entry name" value="Transglutaminase-like"/>
</dbReference>
<feature type="domain" description="Dynein regulatory complex subunit 7 MORN" evidence="9">
    <location>
        <begin position="460"/>
        <end position="674"/>
    </location>
</feature>
<dbReference type="AlphaFoldDB" id="A0A0Q9X3X0"/>
<keyword evidence="6" id="KW-0969">Cilium</keyword>
<evidence type="ECO:0000313" key="10">
    <source>
        <dbReference type="EMBL" id="KRG00602.1"/>
    </source>
</evidence>
<evidence type="ECO:0000256" key="5">
    <source>
        <dbReference type="ARBA" id="ARBA00023054"/>
    </source>
</evidence>
<accession>A0A0Q9X3X0</accession>
<reference evidence="10 11" key="1">
    <citation type="journal article" date="2007" name="Nature">
        <title>Evolution of genes and genomes on the Drosophila phylogeny.</title>
        <authorList>
            <consortium name="Drosophila 12 Genomes Consortium"/>
            <person name="Clark A.G."/>
            <person name="Eisen M.B."/>
            <person name="Smith D.R."/>
            <person name="Bergman C.M."/>
            <person name="Oliver B."/>
            <person name="Markow T.A."/>
            <person name="Kaufman T.C."/>
            <person name="Kellis M."/>
            <person name="Gelbart W."/>
            <person name="Iyer V.N."/>
            <person name="Pollard D.A."/>
            <person name="Sackton T.B."/>
            <person name="Larracuente A.M."/>
            <person name="Singh N.D."/>
            <person name="Abad J.P."/>
            <person name="Abt D.N."/>
            <person name="Adryan B."/>
            <person name="Aguade M."/>
            <person name="Akashi H."/>
            <person name="Anderson W.W."/>
            <person name="Aquadro C.F."/>
            <person name="Ardell D.H."/>
            <person name="Arguello R."/>
            <person name="Artieri C.G."/>
            <person name="Barbash D.A."/>
            <person name="Barker D."/>
            <person name="Barsanti P."/>
            <person name="Batterham P."/>
            <person name="Batzoglou S."/>
            <person name="Begun D."/>
            <person name="Bhutkar A."/>
            <person name="Blanco E."/>
            <person name="Bosak S.A."/>
            <person name="Bradley R.K."/>
            <person name="Brand A.D."/>
            <person name="Brent M.R."/>
            <person name="Brooks A.N."/>
            <person name="Brown R.H."/>
            <person name="Butlin R.K."/>
            <person name="Caggese C."/>
            <person name="Calvi B.R."/>
            <person name="Bernardo de Carvalho A."/>
            <person name="Caspi A."/>
            <person name="Castrezana S."/>
            <person name="Celniker S.E."/>
            <person name="Chang J.L."/>
            <person name="Chapple C."/>
            <person name="Chatterji S."/>
            <person name="Chinwalla A."/>
            <person name="Civetta A."/>
            <person name="Clifton S.W."/>
            <person name="Comeron J.M."/>
            <person name="Costello J.C."/>
            <person name="Coyne J.A."/>
            <person name="Daub J."/>
            <person name="David R.G."/>
            <person name="Delcher A.L."/>
            <person name="Delehaunty K."/>
            <person name="Do C.B."/>
            <person name="Ebling H."/>
            <person name="Edwards K."/>
            <person name="Eickbush T."/>
            <person name="Evans J.D."/>
            <person name="Filipski A."/>
            <person name="Findeiss S."/>
            <person name="Freyhult E."/>
            <person name="Fulton L."/>
            <person name="Fulton R."/>
            <person name="Garcia A.C."/>
            <person name="Gardiner A."/>
            <person name="Garfield D.A."/>
            <person name="Garvin B.E."/>
            <person name="Gibson G."/>
            <person name="Gilbert D."/>
            <person name="Gnerre S."/>
            <person name="Godfrey J."/>
            <person name="Good R."/>
            <person name="Gotea V."/>
            <person name="Gravely B."/>
            <person name="Greenberg A.J."/>
            <person name="Griffiths-Jones S."/>
            <person name="Gross S."/>
            <person name="Guigo R."/>
            <person name="Gustafson E.A."/>
            <person name="Haerty W."/>
            <person name="Hahn M.W."/>
            <person name="Halligan D.L."/>
            <person name="Halpern A.L."/>
            <person name="Halter G.M."/>
            <person name="Han M.V."/>
            <person name="Heger A."/>
            <person name="Hillier L."/>
            <person name="Hinrichs A.S."/>
            <person name="Holmes I."/>
            <person name="Hoskins R.A."/>
            <person name="Hubisz M.J."/>
            <person name="Hultmark D."/>
            <person name="Huntley M.A."/>
            <person name="Jaffe D.B."/>
            <person name="Jagadeeshan S."/>
            <person name="Jeck W.R."/>
            <person name="Johnson J."/>
            <person name="Jones C.D."/>
            <person name="Jordan W.C."/>
            <person name="Karpen G.H."/>
            <person name="Kataoka E."/>
            <person name="Keightley P.D."/>
            <person name="Kheradpour P."/>
            <person name="Kirkness E.F."/>
            <person name="Koerich L.B."/>
            <person name="Kristiansen K."/>
            <person name="Kudrna D."/>
            <person name="Kulathinal R.J."/>
            <person name="Kumar S."/>
            <person name="Kwok R."/>
            <person name="Lander E."/>
            <person name="Langley C.H."/>
            <person name="Lapoint R."/>
            <person name="Lazzaro B.P."/>
            <person name="Lee S.J."/>
            <person name="Levesque L."/>
            <person name="Li R."/>
            <person name="Lin C.F."/>
            <person name="Lin M.F."/>
            <person name="Lindblad-Toh K."/>
            <person name="Llopart A."/>
            <person name="Long M."/>
            <person name="Low L."/>
            <person name="Lozovsky E."/>
            <person name="Lu J."/>
            <person name="Luo M."/>
            <person name="Machado C.A."/>
            <person name="Makalowski W."/>
            <person name="Marzo M."/>
            <person name="Matsuda M."/>
            <person name="Matzkin L."/>
            <person name="McAllister B."/>
            <person name="McBride C.S."/>
            <person name="McKernan B."/>
            <person name="McKernan K."/>
            <person name="Mendez-Lago M."/>
            <person name="Minx P."/>
            <person name="Mollenhauer M.U."/>
            <person name="Montooth K."/>
            <person name="Mount S.M."/>
            <person name="Mu X."/>
            <person name="Myers E."/>
            <person name="Negre B."/>
            <person name="Newfeld S."/>
            <person name="Nielsen R."/>
            <person name="Noor M.A."/>
            <person name="O'Grady P."/>
            <person name="Pachter L."/>
            <person name="Papaceit M."/>
            <person name="Parisi M.J."/>
            <person name="Parisi M."/>
            <person name="Parts L."/>
            <person name="Pedersen J.S."/>
            <person name="Pesole G."/>
            <person name="Phillippy A.M."/>
            <person name="Ponting C.P."/>
            <person name="Pop M."/>
            <person name="Porcelli D."/>
            <person name="Powell J.R."/>
            <person name="Prohaska S."/>
            <person name="Pruitt K."/>
            <person name="Puig M."/>
            <person name="Quesneville H."/>
            <person name="Ram K.R."/>
            <person name="Rand D."/>
            <person name="Rasmussen M.D."/>
            <person name="Reed L.K."/>
            <person name="Reenan R."/>
            <person name="Reily A."/>
            <person name="Remington K.A."/>
            <person name="Rieger T.T."/>
            <person name="Ritchie M.G."/>
            <person name="Robin C."/>
            <person name="Rogers Y.H."/>
            <person name="Rohde C."/>
            <person name="Rozas J."/>
            <person name="Rubenfield M.J."/>
            <person name="Ruiz A."/>
            <person name="Russo S."/>
            <person name="Salzberg S.L."/>
            <person name="Sanchez-Gracia A."/>
            <person name="Saranga D.J."/>
            <person name="Sato H."/>
            <person name="Schaeffer S.W."/>
            <person name="Schatz M.C."/>
            <person name="Schlenke T."/>
            <person name="Schwartz R."/>
            <person name="Segarra C."/>
            <person name="Singh R.S."/>
            <person name="Sirot L."/>
            <person name="Sirota M."/>
            <person name="Sisneros N.B."/>
            <person name="Smith C.D."/>
            <person name="Smith T.F."/>
            <person name="Spieth J."/>
            <person name="Stage D.E."/>
            <person name="Stark A."/>
            <person name="Stephan W."/>
            <person name="Strausberg R.L."/>
            <person name="Strempel S."/>
            <person name="Sturgill D."/>
            <person name="Sutton G."/>
            <person name="Sutton G.G."/>
            <person name="Tao W."/>
            <person name="Teichmann S."/>
            <person name="Tobari Y.N."/>
            <person name="Tomimura Y."/>
            <person name="Tsolas J.M."/>
            <person name="Valente V.L."/>
            <person name="Venter E."/>
            <person name="Venter J.C."/>
            <person name="Vicario S."/>
            <person name="Vieira F.G."/>
            <person name="Vilella A.J."/>
            <person name="Villasante A."/>
            <person name="Walenz B."/>
            <person name="Wang J."/>
            <person name="Wasserman M."/>
            <person name="Watts T."/>
            <person name="Wilson D."/>
            <person name="Wilson R.K."/>
            <person name="Wing R.A."/>
            <person name="Wolfner M.F."/>
            <person name="Wong A."/>
            <person name="Wong G.K."/>
            <person name="Wu C.I."/>
            <person name="Wu G."/>
            <person name="Yamamoto D."/>
            <person name="Yang H.P."/>
            <person name="Yang S.P."/>
            <person name="Yorke J.A."/>
            <person name="Yoshida K."/>
            <person name="Zdobnov E."/>
            <person name="Zhang P."/>
            <person name="Zhang Y."/>
            <person name="Zimin A.V."/>
            <person name="Baldwin J."/>
            <person name="Abdouelleil A."/>
            <person name="Abdulkadir J."/>
            <person name="Abebe A."/>
            <person name="Abera B."/>
            <person name="Abreu J."/>
            <person name="Acer S.C."/>
            <person name="Aftuck L."/>
            <person name="Alexander A."/>
            <person name="An P."/>
            <person name="Anderson E."/>
            <person name="Anderson S."/>
            <person name="Arachi H."/>
            <person name="Azer M."/>
            <person name="Bachantsang P."/>
            <person name="Barry A."/>
            <person name="Bayul T."/>
            <person name="Berlin A."/>
            <person name="Bessette D."/>
            <person name="Bloom T."/>
            <person name="Blye J."/>
            <person name="Boguslavskiy L."/>
            <person name="Bonnet C."/>
            <person name="Boukhgalter B."/>
            <person name="Bourzgui I."/>
            <person name="Brown A."/>
            <person name="Cahill P."/>
            <person name="Channer S."/>
            <person name="Cheshatsang Y."/>
            <person name="Chuda L."/>
            <person name="Citroen M."/>
            <person name="Collymore A."/>
            <person name="Cooke P."/>
            <person name="Costello M."/>
            <person name="D'Aco K."/>
            <person name="Daza R."/>
            <person name="De Haan G."/>
            <person name="DeGray S."/>
            <person name="DeMaso C."/>
            <person name="Dhargay N."/>
            <person name="Dooley K."/>
            <person name="Dooley E."/>
            <person name="Doricent M."/>
            <person name="Dorje P."/>
            <person name="Dorjee K."/>
            <person name="Dupes A."/>
            <person name="Elong R."/>
            <person name="Falk J."/>
            <person name="Farina A."/>
            <person name="Faro S."/>
            <person name="Ferguson D."/>
            <person name="Fisher S."/>
            <person name="Foley C.D."/>
            <person name="Franke A."/>
            <person name="Friedrich D."/>
            <person name="Gadbois L."/>
            <person name="Gearin G."/>
            <person name="Gearin C.R."/>
            <person name="Giannoukos G."/>
            <person name="Goode T."/>
            <person name="Graham J."/>
            <person name="Grandbois E."/>
            <person name="Grewal S."/>
            <person name="Gyaltsen K."/>
            <person name="Hafez N."/>
            <person name="Hagos B."/>
            <person name="Hall J."/>
            <person name="Henson C."/>
            <person name="Hollinger A."/>
            <person name="Honan T."/>
            <person name="Huard M.D."/>
            <person name="Hughes L."/>
            <person name="Hurhula B."/>
            <person name="Husby M.E."/>
            <person name="Kamat A."/>
            <person name="Kanga B."/>
            <person name="Kashin S."/>
            <person name="Khazanovich D."/>
            <person name="Kisner P."/>
            <person name="Lance K."/>
            <person name="Lara M."/>
            <person name="Lee W."/>
            <person name="Lennon N."/>
            <person name="Letendre F."/>
            <person name="LeVine R."/>
            <person name="Lipovsky A."/>
            <person name="Liu X."/>
            <person name="Liu J."/>
            <person name="Liu S."/>
            <person name="Lokyitsang T."/>
            <person name="Lokyitsang Y."/>
            <person name="Lubonja R."/>
            <person name="Lui A."/>
            <person name="MacDonald P."/>
            <person name="Magnisalis V."/>
            <person name="Maru K."/>
            <person name="Matthews C."/>
            <person name="McCusker W."/>
            <person name="McDonough S."/>
            <person name="Mehta T."/>
            <person name="Meldrim J."/>
            <person name="Meneus L."/>
            <person name="Mihai O."/>
            <person name="Mihalev A."/>
            <person name="Mihova T."/>
            <person name="Mittelman R."/>
            <person name="Mlenga V."/>
            <person name="Montmayeur A."/>
            <person name="Mulrain L."/>
            <person name="Navidi A."/>
            <person name="Naylor J."/>
            <person name="Negash T."/>
            <person name="Nguyen T."/>
            <person name="Nguyen N."/>
            <person name="Nicol R."/>
            <person name="Norbu C."/>
            <person name="Norbu N."/>
            <person name="Novod N."/>
            <person name="O'Neill B."/>
            <person name="Osman S."/>
            <person name="Markiewicz E."/>
            <person name="Oyono O.L."/>
            <person name="Patti C."/>
            <person name="Phunkhang P."/>
            <person name="Pierre F."/>
            <person name="Priest M."/>
            <person name="Raghuraman S."/>
            <person name="Rege F."/>
            <person name="Reyes R."/>
            <person name="Rise C."/>
            <person name="Rogov P."/>
            <person name="Ross K."/>
            <person name="Ryan E."/>
            <person name="Settipalli S."/>
            <person name="Shea T."/>
            <person name="Sherpa N."/>
            <person name="Shi L."/>
            <person name="Shih D."/>
            <person name="Sparrow T."/>
            <person name="Spaulding J."/>
            <person name="Stalker J."/>
            <person name="Stange-Thomann N."/>
            <person name="Stavropoulos S."/>
            <person name="Stone C."/>
            <person name="Strader C."/>
            <person name="Tesfaye S."/>
            <person name="Thomson T."/>
            <person name="Thoulutsang Y."/>
            <person name="Thoulutsang D."/>
            <person name="Topham K."/>
            <person name="Topping I."/>
            <person name="Tsamla T."/>
            <person name="Vassiliev H."/>
            <person name="Vo A."/>
            <person name="Wangchuk T."/>
            <person name="Wangdi T."/>
            <person name="Weiand M."/>
            <person name="Wilkinson J."/>
            <person name="Wilson A."/>
            <person name="Yadav S."/>
            <person name="Young G."/>
            <person name="Yu Q."/>
            <person name="Zembek L."/>
            <person name="Zhong D."/>
            <person name="Zimmer A."/>
            <person name="Zwirko Z."/>
            <person name="Jaffe D.B."/>
            <person name="Alvarez P."/>
            <person name="Brockman W."/>
            <person name="Butler J."/>
            <person name="Chin C."/>
            <person name="Gnerre S."/>
            <person name="Grabherr M."/>
            <person name="Kleber M."/>
            <person name="Mauceli E."/>
            <person name="MacCallum I."/>
        </authorList>
    </citation>
    <scope>NUCLEOTIDE SEQUENCE [LARGE SCALE GENOMIC DNA]</scope>
    <source>
        <strain evidence="11">Tucson 15081-1352.22</strain>
    </source>
</reference>
<dbReference type="PANTHER" id="PTHR35249">
    <property type="entry name" value="DYNEIN REGULATORY COMPLEX SUBUNIT 7"/>
    <property type="match status" value="1"/>
</dbReference>
<keyword evidence="7" id="KW-0966">Cell projection</keyword>
<evidence type="ECO:0000259" key="9">
    <source>
        <dbReference type="Pfam" id="PF24667"/>
    </source>
</evidence>